<dbReference type="PROSITE" id="PS50048">
    <property type="entry name" value="ZN2_CY6_FUNGAL_2"/>
    <property type="match status" value="1"/>
</dbReference>
<feature type="domain" description="Zn(2)-C6 fungal-type" evidence="3">
    <location>
        <begin position="10"/>
        <end position="39"/>
    </location>
</feature>
<organism evidence="4 5">
    <name type="scientific">Sporothrix curviconia</name>
    <dbReference type="NCBI Taxonomy" id="1260050"/>
    <lineage>
        <taxon>Eukaryota</taxon>
        <taxon>Fungi</taxon>
        <taxon>Dikarya</taxon>
        <taxon>Ascomycota</taxon>
        <taxon>Pezizomycotina</taxon>
        <taxon>Sordariomycetes</taxon>
        <taxon>Sordariomycetidae</taxon>
        <taxon>Ophiostomatales</taxon>
        <taxon>Ophiostomataceae</taxon>
        <taxon>Sporothrix</taxon>
    </lineage>
</organism>
<dbReference type="InterPro" id="IPR036864">
    <property type="entry name" value="Zn2-C6_fun-type_DNA-bd_sf"/>
</dbReference>
<gene>
    <name evidence="4" type="ORF">SCUCBS95973_007875</name>
</gene>
<dbReference type="PANTHER" id="PTHR38111">
    <property type="entry name" value="ZN(2)-C6 FUNGAL-TYPE DOMAIN-CONTAINING PROTEIN-RELATED"/>
    <property type="match status" value="1"/>
</dbReference>
<dbReference type="PANTHER" id="PTHR38111:SF2">
    <property type="entry name" value="FINGER DOMAIN PROTEIN, PUTATIVE (AFU_ORTHOLOGUE AFUA_1G01560)-RELATED"/>
    <property type="match status" value="1"/>
</dbReference>
<dbReference type="InterPro" id="IPR001138">
    <property type="entry name" value="Zn2Cys6_DnaBD"/>
</dbReference>
<dbReference type="PROSITE" id="PS00463">
    <property type="entry name" value="ZN2_CY6_FUNGAL_1"/>
    <property type="match status" value="1"/>
</dbReference>
<dbReference type="Gene3D" id="4.10.240.10">
    <property type="entry name" value="Zn(2)-C6 fungal-type DNA-binding domain"/>
    <property type="match status" value="1"/>
</dbReference>
<dbReference type="CDD" id="cd00067">
    <property type="entry name" value="GAL4"/>
    <property type="match status" value="1"/>
</dbReference>
<feature type="region of interest" description="Disordered" evidence="2">
    <location>
        <begin position="58"/>
        <end position="94"/>
    </location>
</feature>
<dbReference type="Pfam" id="PF00172">
    <property type="entry name" value="Zn_clus"/>
    <property type="match status" value="1"/>
</dbReference>
<dbReference type="SUPFAM" id="SSF57701">
    <property type="entry name" value="Zn2/Cys6 DNA-binding domain"/>
    <property type="match status" value="1"/>
</dbReference>
<keyword evidence="5" id="KW-1185">Reference proteome</keyword>
<dbReference type="Proteomes" id="UP001642405">
    <property type="component" value="Unassembled WGS sequence"/>
</dbReference>
<evidence type="ECO:0000256" key="2">
    <source>
        <dbReference type="SAM" id="MobiDB-lite"/>
    </source>
</evidence>
<protein>
    <recommendedName>
        <fullName evidence="3">Zn(2)-C6 fungal-type domain-containing protein</fullName>
    </recommendedName>
</protein>
<comment type="caution">
    <text evidence="4">The sequence shown here is derived from an EMBL/GenBank/DDBJ whole genome shotgun (WGS) entry which is preliminary data.</text>
</comment>
<evidence type="ECO:0000256" key="1">
    <source>
        <dbReference type="ARBA" id="ARBA00023242"/>
    </source>
</evidence>
<dbReference type="SMART" id="SM00066">
    <property type="entry name" value="GAL4"/>
    <property type="match status" value="1"/>
</dbReference>
<reference evidence="4 5" key="1">
    <citation type="submission" date="2024-01" db="EMBL/GenBank/DDBJ databases">
        <authorList>
            <person name="Allen C."/>
            <person name="Tagirdzhanova G."/>
        </authorList>
    </citation>
    <scope>NUCLEOTIDE SEQUENCE [LARGE SCALE GENOMIC DNA]</scope>
</reference>
<dbReference type="EMBL" id="CAWUHB010000058">
    <property type="protein sequence ID" value="CAK7231333.1"/>
    <property type="molecule type" value="Genomic_DNA"/>
</dbReference>
<evidence type="ECO:0000313" key="5">
    <source>
        <dbReference type="Proteomes" id="UP001642405"/>
    </source>
</evidence>
<dbReference type="Pfam" id="PF11951">
    <property type="entry name" value="Fungal_trans_2"/>
    <property type="match status" value="1"/>
</dbReference>
<name>A0ABP0CHM8_9PEZI</name>
<dbReference type="InterPro" id="IPR053178">
    <property type="entry name" value="Osmoadaptation_assoc"/>
</dbReference>
<evidence type="ECO:0000313" key="4">
    <source>
        <dbReference type="EMBL" id="CAK7231333.1"/>
    </source>
</evidence>
<dbReference type="InterPro" id="IPR021858">
    <property type="entry name" value="Fun_TF"/>
</dbReference>
<evidence type="ECO:0000259" key="3">
    <source>
        <dbReference type="PROSITE" id="PS50048"/>
    </source>
</evidence>
<accession>A0ABP0CHM8</accession>
<feature type="compositionally biased region" description="Low complexity" evidence="2">
    <location>
        <begin position="71"/>
        <end position="88"/>
    </location>
</feature>
<keyword evidence="1" id="KW-0539">Nucleus</keyword>
<sequence length="472" mass="51245">MVNRGGRSRGCRTCRLRRVKCDERQPHCQRCHKAGLPCSGYTQHGQFVDETARFRVRTPPPAREERENRQLATAPTAPTALTAPTAPARIPPTLQPDDDFVVHTHLVSRLLPGVSGPAAPDILSAMGNIVRTPQPIHKDAIHALAAVYFGKVHRDTRIFDTGVRAYVRALQQLRTALASPAAVLETEETLVSVLCLGLYENVALSNMTGWLNHYEGISHLIETRGPSRHRSGFALELFRHCRFAIIISALVRRRPCYLTKPEWRALATRSPAATATTPASRFVAHDEDLTALFAKVPGLLRDVARMRQALDASASPAAALGLRTRVCQVLSDLHAWRKPFQKTDTASHEDEPLLALHSAVLLCLAPVCDALGIPLAETGGQPAASSSARVALAADICRIAKASFAGSPSSTRAFLFIFPLHVAARNLPPDSSEAVWVNAAMQHVLAETHAFEIGRPRNWQLGAPAATTSIGT</sequence>
<proteinExistence type="predicted"/>